<reference evidence="2" key="1">
    <citation type="journal article" date="2022" name="Int. J. Mol. Sci.">
        <title>Draft Genome of Tanacetum Coccineum: Genomic Comparison of Closely Related Tanacetum-Family Plants.</title>
        <authorList>
            <person name="Yamashiro T."/>
            <person name="Shiraishi A."/>
            <person name="Nakayama K."/>
            <person name="Satake H."/>
        </authorList>
    </citation>
    <scope>NUCLEOTIDE SEQUENCE</scope>
</reference>
<accession>A0ABQ5DRC4</accession>
<dbReference type="PANTHER" id="PTHR36056">
    <property type="entry name" value="PROTEIN, PUTATIVE-RELATED"/>
    <property type="match status" value="1"/>
</dbReference>
<sequence>MQRHRNQSNGFRSNGGGGGPVYRNYNNRGGGGGYRGPPPPRRIDVFMEAGRLATQYLLAKGLLNNNKGQINSNNDINKSPVVVSDSRDENNKVVTRSVKDPRIELSSEISKNSKFSEKIGEGEGDGARLGSGNGDEKVKVVSGDLELKDVEMTSVKEEKEVRDENVGVEAPVLDVTKMEGVESEEKSVDVKNVDVKTEDVMMDDGDKKDEKTVVEEDVMEENGNENENDNGKDSNSDLLTLIRDDNVPTRTRSSVTLKGSKSDPVLISGDENRTKEPKLEEAEREPEPQQGLEMKHEPKTKQVASDEDDMYKFGLGLHMRSQSFPQRSVSELGLGDGHQEFSRSSSDVLGRGEKRPLEINDFTDISKKPRDWASASPPPHNYFNLSSSRGDQSSSHEGGSYAEEKQLFPNSFKICDLNLMGGSEANENRDTKSAVGFLPIGQAKQEPVSVDFDLTMNNSCGIGDRHVRRGIDGKGVEVIDLDCDSWRDEAIFTDLESFPDNMQRVSDLPQDGYGLMISELLDADIPNSSVSTGVNSIHNEMSLQNEEGILGDDDSIYMSLGEIPIMAELRRGRVGSCPLKAFDVNSTTVVNFWDFIILPLQDVNK</sequence>
<feature type="compositionally biased region" description="Basic and acidic residues" evidence="1">
    <location>
        <begin position="270"/>
        <end position="300"/>
    </location>
</feature>
<protein>
    <submittedName>
        <fullName evidence="2">Uncharacterized protein</fullName>
    </submittedName>
</protein>
<feature type="compositionally biased region" description="Basic and acidic residues" evidence="1">
    <location>
        <begin position="180"/>
        <end position="214"/>
    </location>
</feature>
<evidence type="ECO:0000313" key="3">
    <source>
        <dbReference type="Proteomes" id="UP001151760"/>
    </source>
</evidence>
<dbReference type="InterPro" id="IPR040276">
    <property type="entry name" value="At4g26450-like"/>
</dbReference>
<evidence type="ECO:0000313" key="2">
    <source>
        <dbReference type="EMBL" id="GJT41736.1"/>
    </source>
</evidence>
<feature type="region of interest" description="Disordered" evidence="1">
    <location>
        <begin position="67"/>
        <end position="89"/>
    </location>
</feature>
<dbReference type="PANTHER" id="PTHR36056:SF1">
    <property type="entry name" value="PROTEIN, PUTATIVE-RELATED"/>
    <property type="match status" value="1"/>
</dbReference>
<proteinExistence type="predicted"/>
<feature type="region of interest" description="Disordered" evidence="1">
    <location>
        <begin position="329"/>
        <end position="401"/>
    </location>
</feature>
<feature type="compositionally biased region" description="Polar residues" evidence="1">
    <location>
        <begin position="383"/>
        <end position="397"/>
    </location>
</feature>
<reference evidence="2" key="2">
    <citation type="submission" date="2022-01" db="EMBL/GenBank/DDBJ databases">
        <authorList>
            <person name="Yamashiro T."/>
            <person name="Shiraishi A."/>
            <person name="Satake H."/>
            <person name="Nakayama K."/>
        </authorList>
    </citation>
    <scope>NUCLEOTIDE SEQUENCE</scope>
</reference>
<organism evidence="2 3">
    <name type="scientific">Tanacetum coccineum</name>
    <dbReference type="NCBI Taxonomy" id="301880"/>
    <lineage>
        <taxon>Eukaryota</taxon>
        <taxon>Viridiplantae</taxon>
        <taxon>Streptophyta</taxon>
        <taxon>Embryophyta</taxon>
        <taxon>Tracheophyta</taxon>
        <taxon>Spermatophyta</taxon>
        <taxon>Magnoliopsida</taxon>
        <taxon>eudicotyledons</taxon>
        <taxon>Gunneridae</taxon>
        <taxon>Pentapetalae</taxon>
        <taxon>asterids</taxon>
        <taxon>campanulids</taxon>
        <taxon>Asterales</taxon>
        <taxon>Asteraceae</taxon>
        <taxon>Asteroideae</taxon>
        <taxon>Anthemideae</taxon>
        <taxon>Anthemidinae</taxon>
        <taxon>Tanacetum</taxon>
    </lineage>
</organism>
<dbReference type="EMBL" id="BQNB010015586">
    <property type="protein sequence ID" value="GJT41736.1"/>
    <property type="molecule type" value="Genomic_DNA"/>
</dbReference>
<feature type="region of interest" description="Disordered" evidence="1">
    <location>
        <begin position="180"/>
        <end position="305"/>
    </location>
</feature>
<feature type="compositionally biased region" description="Acidic residues" evidence="1">
    <location>
        <begin position="215"/>
        <end position="228"/>
    </location>
</feature>
<evidence type="ECO:0000256" key="1">
    <source>
        <dbReference type="SAM" id="MobiDB-lite"/>
    </source>
</evidence>
<gene>
    <name evidence="2" type="ORF">Tco_0941601</name>
</gene>
<dbReference type="Proteomes" id="UP001151760">
    <property type="component" value="Unassembled WGS sequence"/>
</dbReference>
<comment type="caution">
    <text evidence="2">The sequence shown here is derived from an EMBL/GenBank/DDBJ whole genome shotgun (WGS) entry which is preliminary data.</text>
</comment>
<name>A0ABQ5DRC4_9ASTR</name>
<feature type="region of interest" description="Disordered" evidence="1">
    <location>
        <begin position="1"/>
        <end position="42"/>
    </location>
</feature>
<keyword evidence="3" id="KW-1185">Reference proteome</keyword>
<feature type="compositionally biased region" description="Polar residues" evidence="1">
    <location>
        <begin position="248"/>
        <end position="259"/>
    </location>
</feature>
<feature type="compositionally biased region" description="Basic and acidic residues" evidence="1">
    <location>
        <begin position="350"/>
        <end position="371"/>
    </location>
</feature>